<dbReference type="InterPro" id="IPR000659">
    <property type="entry name" value="Pyridox_Oxase"/>
</dbReference>
<dbReference type="Pfam" id="PF10590">
    <property type="entry name" value="PNP_phzG_C"/>
    <property type="match status" value="1"/>
</dbReference>
<dbReference type="Pfam" id="PF01243">
    <property type="entry name" value="PNPOx_N"/>
    <property type="match status" value="1"/>
</dbReference>
<reference evidence="9" key="1">
    <citation type="submission" date="2016-10" db="EMBL/GenBank/DDBJ databases">
        <authorList>
            <person name="Varghese N."/>
            <person name="Submissions S."/>
        </authorList>
    </citation>
    <scope>NUCLEOTIDE SEQUENCE [LARGE SCALE GENOMIC DNA]</scope>
    <source>
        <strain evidence="9">DSM 44718</strain>
    </source>
</reference>
<dbReference type="InterPro" id="IPR012349">
    <property type="entry name" value="Split_barrel_FMN-bd"/>
</dbReference>
<evidence type="ECO:0000256" key="1">
    <source>
        <dbReference type="ARBA" id="ARBA00007301"/>
    </source>
</evidence>
<organism evidence="8 9">
    <name type="scientific">Asanoa ishikariensis</name>
    <dbReference type="NCBI Taxonomy" id="137265"/>
    <lineage>
        <taxon>Bacteria</taxon>
        <taxon>Bacillati</taxon>
        <taxon>Actinomycetota</taxon>
        <taxon>Actinomycetes</taxon>
        <taxon>Micromonosporales</taxon>
        <taxon>Micromonosporaceae</taxon>
        <taxon>Asanoa</taxon>
    </lineage>
</organism>
<protein>
    <submittedName>
        <fullName evidence="8">Pyridoxamine 5'-phosphate oxidase</fullName>
    </submittedName>
</protein>
<feature type="binding site" evidence="5">
    <location>
        <begin position="157"/>
        <end position="158"/>
    </location>
    <ligand>
        <name>FMN</name>
        <dbReference type="ChEBI" id="CHEBI:58210"/>
    </ligand>
</feature>
<keyword evidence="3 5" id="KW-0288">FMN</keyword>
<name>A0A1H3N670_9ACTN</name>
<dbReference type="AlphaFoldDB" id="A0A1H3N670"/>
<dbReference type="InterPro" id="IPR011576">
    <property type="entry name" value="Pyridox_Oxase_N"/>
</dbReference>
<accession>A0A1H3N670</accession>
<keyword evidence="2" id="KW-0285">Flavoprotein</keyword>
<dbReference type="GO" id="GO:0004733">
    <property type="term" value="F:pyridoxamine phosphate oxidase activity"/>
    <property type="evidence" value="ECO:0007669"/>
    <property type="project" value="InterPro"/>
</dbReference>
<gene>
    <name evidence="8" type="ORF">SAMN05421684_1866</name>
</gene>
<evidence type="ECO:0000313" key="9">
    <source>
        <dbReference type="Proteomes" id="UP000199632"/>
    </source>
</evidence>
<dbReference type="InterPro" id="IPR019576">
    <property type="entry name" value="Pyridoxamine_oxidase_dimer_C"/>
</dbReference>
<dbReference type="PANTHER" id="PTHR10851:SF0">
    <property type="entry name" value="PYRIDOXINE-5'-PHOSPHATE OXIDASE"/>
    <property type="match status" value="1"/>
</dbReference>
<dbReference type="GO" id="GO:0010181">
    <property type="term" value="F:FMN binding"/>
    <property type="evidence" value="ECO:0007669"/>
    <property type="project" value="InterPro"/>
</dbReference>
<feature type="binding site" evidence="5">
    <location>
        <begin position="78"/>
        <end position="83"/>
    </location>
    <ligand>
        <name>FMN</name>
        <dbReference type="ChEBI" id="CHEBI:58210"/>
    </ligand>
</feature>
<dbReference type="SUPFAM" id="SSF50475">
    <property type="entry name" value="FMN-binding split barrel"/>
    <property type="match status" value="1"/>
</dbReference>
<evidence type="ECO:0000259" key="7">
    <source>
        <dbReference type="Pfam" id="PF10590"/>
    </source>
</evidence>
<evidence type="ECO:0000313" key="8">
    <source>
        <dbReference type="EMBL" id="SDY84447.1"/>
    </source>
</evidence>
<dbReference type="OrthoDB" id="9780392at2"/>
<comment type="similarity">
    <text evidence="1">Belongs to the pyridoxamine 5'-phosphate oxidase family.</text>
</comment>
<dbReference type="PANTHER" id="PTHR10851">
    <property type="entry name" value="PYRIDOXINE-5-PHOSPHATE OXIDASE"/>
    <property type="match status" value="1"/>
</dbReference>
<evidence type="ECO:0000256" key="4">
    <source>
        <dbReference type="ARBA" id="ARBA00023002"/>
    </source>
</evidence>
<feature type="binding site" evidence="5">
    <location>
        <position position="202"/>
    </location>
    <ligand>
        <name>FMN</name>
        <dbReference type="ChEBI" id="CHEBI:58210"/>
    </ligand>
</feature>
<dbReference type="EMBL" id="FNQB01000001">
    <property type="protein sequence ID" value="SDY84447.1"/>
    <property type="molecule type" value="Genomic_DNA"/>
</dbReference>
<evidence type="ECO:0000259" key="6">
    <source>
        <dbReference type="Pfam" id="PF01243"/>
    </source>
</evidence>
<dbReference type="PIRSF" id="PIRSF000190">
    <property type="entry name" value="Pyd_amn-ph_oxd"/>
    <property type="match status" value="1"/>
</dbReference>
<evidence type="ECO:0000256" key="5">
    <source>
        <dbReference type="PIRSR" id="PIRSR000190-2"/>
    </source>
</evidence>
<comment type="cofactor">
    <cofactor evidence="5">
        <name>FMN</name>
        <dbReference type="ChEBI" id="CHEBI:58210"/>
    </cofactor>
    <text evidence="5">Binds 1 FMN per subunit.</text>
</comment>
<dbReference type="Proteomes" id="UP000199632">
    <property type="component" value="Unassembled WGS sequence"/>
</dbReference>
<dbReference type="NCBIfam" id="NF004231">
    <property type="entry name" value="PRK05679.1"/>
    <property type="match status" value="1"/>
</dbReference>
<feature type="domain" description="Pyridoxamine 5'-phosphate oxidase N-terminal" evidence="6">
    <location>
        <begin position="51"/>
        <end position="163"/>
    </location>
</feature>
<dbReference type="Gene3D" id="2.30.110.10">
    <property type="entry name" value="Electron Transport, Fmn-binding Protein, Chain A"/>
    <property type="match status" value="1"/>
</dbReference>
<sequence length="229" mass="24805">MIQTACPLWHDRAVSIRDLLRGLPVFARPLPRFAPADTPGSPDALFVSWLAEAVDAGVVEPHAMTLSTVDGDGLPDTRVLLLKEVDDRGWQFATSAGSAKGRQVAGTAAAALGFYWREQGRQVRVRGTVAALDPQTSAADFRARPVSSRVASLASEQSAVLADPPDLERALATAEAAVAADPDTPCADHTVYAVTPTSVEFWQGDADRRHVRLRYRRSGDTWHKELLWP</sequence>
<dbReference type="STRING" id="137265.SAMN05421684_1866"/>
<feature type="binding site" evidence="5">
    <location>
        <position position="212"/>
    </location>
    <ligand>
        <name>FMN</name>
        <dbReference type="ChEBI" id="CHEBI:58210"/>
    </ligand>
</feature>
<feature type="binding site" evidence="5">
    <location>
        <position position="100"/>
    </location>
    <ligand>
        <name>FMN</name>
        <dbReference type="ChEBI" id="CHEBI:58210"/>
    </ligand>
</feature>
<proteinExistence type="inferred from homology"/>
<keyword evidence="4" id="KW-0560">Oxidoreductase</keyword>
<feature type="binding site" evidence="5">
    <location>
        <position position="122"/>
    </location>
    <ligand>
        <name>FMN</name>
        <dbReference type="ChEBI" id="CHEBI:58210"/>
    </ligand>
</feature>
<feature type="domain" description="Pyridoxine 5'-phosphate oxidase dimerisation C-terminal" evidence="7">
    <location>
        <begin position="190"/>
        <end position="229"/>
    </location>
</feature>
<keyword evidence="9" id="KW-1185">Reference proteome</keyword>
<dbReference type="GO" id="GO:0008615">
    <property type="term" value="P:pyridoxine biosynthetic process"/>
    <property type="evidence" value="ECO:0007669"/>
    <property type="project" value="InterPro"/>
</dbReference>
<evidence type="ECO:0000256" key="2">
    <source>
        <dbReference type="ARBA" id="ARBA00022630"/>
    </source>
</evidence>
<evidence type="ECO:0000256" key="3">
    <source>
        <dbReference type="ARBA" id="ARBA00022643"/>
    </source>
</evidence>